<dbReference type="InterPro" id="IPR005467">
    <property type="entry name" value="His_kinase_dom"/>
</dbReference>
<dbReference type="Pfam" id="PF00512">
    <property type="entry name" value="HisKA"/>
    <property type="match status" value="1"/>
</dbReference>
<sequence length="419" mass="44683">MPATTRYSGWLPPIRDGGSTGWLAFKTTSFAAINGAVACEPAVSAGDSLRRSLANDPALFMFTLAAASCDGVCCAGSTTLTQLGDWWCRHGRSLWRDTDWLAAPMGAAATDQLSRLAELDDYFQLLPRGRWISEADLWFTAIGIRNPLADSVELDGDSGEDSRFAVEEFADAHLAIASQIRSDDNQHVRNEMFAVAVETAKRELAHSLAYGLSHEINNPLANISTRAQALQTRVTAELSDSVQRIVDQTSRAHAMIADLMFYANPTPIQPSEFDLRERVELVISSLAEIAERLGVDIQLAGAVDGAPMSVTGDAEMIGEAIAALVRNSIEAIGIDGTIRIDVTQDRAQVQISVADSGPGISANAAKMAMSPYYSGREAGRGLGLGLCRADRIVRLHGGSLQLTPALAGCVATIVIPLGN</sequence>
<evidence type="ECO:0000259" key="10">
    <source>
        <dbReference type="PROSITE" id="PS50109"/>
    </source>
</evidence>
<dbReference type="Gene3D" id="1.10.287.130">
    <property type="match status" value="1"/>
</dbReference>
<evidence type="ECO:0000256" key="6">
    <source>
        <dbReference type="ARBA" id="ARBA00022679"/>
    </source>
</evidence>
<evidence type="ECO:0000256" key="2">
    <source>
        <dbReference type="ARBA" id="ARBA00004651"/>
    </source>
</evidence>
<evidence type="ECO:0000313" key="12">
    <source>
        <dbReference type="Proteomes" id="UP000319908"/>
    </source>
</evidence>
<comment type="catalytic activity">
    <reaction evidence="1">
        <text>ATP + protein L-histidine = ADP + protein N-phospho-L-histidine.</text>
        <dbReference type="EC" id="2.7.13.3"/>
    </reaction>
</comment>
<dbReference type="SUPFAM" id="SSF47384">
    <property type="entry name" value="Homodimeric domain of signal transducing histidine kinase"/>
    <property type="match status" value="1"/>
</dbReference>
<dbReference type="SMART" id="SM00388">
    <property type="entry name" value="HisKA"/>
    <property type="match status" value="1"/>
</dbReference>
<dbReference type="InterPro" id="IPR036890">
    <property type="entry name" value="HATPase_C_sf"/>
</dbReference>
<dbReference type="AlphaFoldDB" id="A0A5C6C704"/>
<evidence type="ECO:0000256" key="1">
    <source>
        <dbReference type="ARBA" id="ARBA00000085"/>
    </source>
</evidence>
<evidence type="ECO:0000256" key="3">
    <source>
        <dbReference type="ARBA" id="ARBA00012438"/>
    </source>
</evidence>
<evidence type="ECO:0000256" key="8">
    <source>
        <dbReference type="ARBA" id="ARBA00022777"/>
    </source>
</evidence>
<protein>
    <recommendedName>
        <fullName evidence="3">histidine kinase</fullName>
        <ecNumber evidence="3">2.7.13.3</ecNumber>
    </recommendedName>
</protein>
<reference evidence="11 12" key="1">
    <citation type="journal article" date="2020" name="Antonie Van Leeuwenhoek">
        <title>Rhodopirellula heiligendammensis sp. nov., Rhodopirellula pilleata sp. nov., and Rhodopirellula solitaria sp. nov. isolated from natural or artificial marine surfaces in Northern Germany and California, USA, and emended description of the genus Rhodopirellula.</title>
        <authorList>
            <person name="Kallscheuer N."/>
            <person name="Wiegand S."/>
            <person name="Jogler M."/>
            <person name="Boedeker C."/>
            <person name="Peeters S.H."/>
            <person name="Rast P."/>
            <person name="Heuer A."/>
            <person name="Jetten M.S.M."/>
            <person name="Rohde M."/>
            <person name="Jogler C."/>
        </authorList>
    </citation>
    <scope>NUCLEOTIDE SEQUENCE [LARGE SCALE GENOMIC DNA]</scope>
    <source>
        <strain evidence="11 12">Poly21</strain>
    </source>
</reference>
<keyword evidence="4" id="KW-0472">Membrane</keyword>
<keyword evidence="8" id="KW-0418">Kinase</keyword>
<evidence type="ECO:0000256" key="7">
    <source>
        <dbReference type="ARBA" id="ARBA00022741"/>
    </source>
</evidence>
<dbReference type="GO" id="GO:0000155">
    <property type="term" value="F:phosphorelay sensor kinase activity"/>
    <property type="evidence" value="ECO:0007669"/>
    <property type="project" value="InterPro"/>
</dbReference>
<keyword evidence="5" id="KW-0597">Phosphoprotein</keyword>
<dbReference type="OrthoDB" id="239518at2"/>
<feature type="domain" description="Histidine kinase" evidence="10">
    <location>
        <begin position="211"/>
        <end position="419"/>
    </location>
</feature>
<keyword evidence="12" id="KW-1185">Reference proteome</keyword>
<dbReference type="GO" id="GO:0005524">
    <property type="term" value="F:ATP binding"/>
    <property type="evidence" value="ECO:0007669"/>
    <property type="project" value="UniProtKB-KW"/>
</dbReference>
<comment type="caution">
    <text evidence="11">The sequence shown here is derived from an EMBL/GenBank/DDBJ whole genome shotgun (WGS) entry which is preliminary data.</text>
</comment>
<dbReference type="InterPro" id="IPR036097">
    <property type="entry name" value="HisK_dim/P_sf"/>
</dbReference>
<accession>A0A5C6C704</accession>
<dbReference type="CDD" id="cd00082">
    <property type="entry name" value="HisKA"/>
    <property type="match status" value="1"/>
</dbReference>
<dbReference type="Pfam" id="PF02518">
    <property type="entry name" value="HATPase_c"/>
    <property type="match status" value="1"/>
</dbReference>
<dbReference type="EMBL" id="SJPU01000001">
    <property type="protein sequence ID" value="TWU19281.1"/>
    <property type="molecule type" value="Genomic_DNA"/>
</dbReference>
<name>A0A5C6C704_9BACT</name>
<dbReference type="EC" id="2.7.13.3" evidence="3"/>
<dbReference type="InterPro" id="IPR004358">
    <property type="entry name" value="Sig_transdc_His_kin-like_C"/>
</dbReference>
<evidence type="ECO:0000313" key="11">
    <source>
        <dbReference type="EMBL" id="TWU19281.1"/>
    </source>
</evidence>
<dbReference type="PANTHER" id="PTHR44936">
    <property type="entry name" value="SENSOR PROTEIN CREC"/>
    <property type="match status" value="1"/>
</dbReference>
<organism evidence="11 12">
    <name type="scientific">Allorhodopirellula heiligendammensis</name>
    <dbReference type="NCBI Taxonomy" id="2714739"/>
    <lineage>
        <taxon>Bacteria</taxon>
        <taxon>Pseudomonadati</taxon>
        <taxon>Planctomycetota</taxon>
        <taxon>Planctomycetia</taxon>
        <taxon>Pirellulales</taxon>
        <taxon>Pirellulaceae</taxon>
        <taxon>Allorhodopirellula</taxon>
    </lineage>
</organism>
<dbReference type="Proteomes" id="UP000319908">
    <property type="component" value="Unassembled WGS sequence"/>
</dbReference>
<dbReference type="GO" id="GO:0005886">
    <property type="term" value="C:plasma membrane"/>
    <property type="evidence" value="ECO:0007669"/>
    <property type="project" value="UniProtKB-SubCell"/>
</dbReference>
<keyword evidence="6 11" id="KW-0808">Transferase</keyword>
<gene>
    <name evidence="11" type="primary">zraS_2</name>
    <name evidence="11" type="ORF">Poly21_14530</name>
</gene>
<dbReference type="Gene3D" id="3.30.565.10">
    <property type="entry name" value="Histidine kinase-like ATPase, C-terminal domain"/>
    <property type="match status" value="1"/>
</dbReference>
<dbReference type="SUPFAM" id="SSF55874">
    <property type="entry name" value="ATPase domain of HSP90 chaperone/DNA topoisomerase II/histidine kinase"/>
    <property type="match status" value="1"/>
</dbReference>
<dbReference type="InterPro" id="IPR003594">
    <property type="entry name" value="HATPase_dom"/>
</dbReference>
<evidence type="ECO:0000256" key="5">
    <source>
        <dbReference type="ARBA" id="ARBA00022553"/>
    </source>
</evidence>
<keyword evidence="9" id="KW-0067">ATP-binding</keyword>
<keyword evidence="4" id="KW-1003">Cell membrane</keyword>
<keyword evidence="7" id="KW-0547">Nucleotide-binding</keyword>
<dbReference type="PANTHER" id="PTHR44936:SF10">
    <property type="entry name" value="SENSOR PROTEIN RSTB"/>
    <property type="match status" value="1"/>
</dbReference>
<comment type="subcellular location">
    <subcellularLocation>
        <location evidence="2">Cell membrane</location>
        <topology evidence="2">Multi-pass membrane protein</topology>
    </subcellularLocation>
</comment>
<dbReference type="SMART" id="SM00387">
    <property type="entry name" value="HATPase_c"/>
    <property type="match status" value="1"/>
</dbReference>
<dbReference type="PRINTS" id="PR00344">
    <property type="entry name" value="BCTRLSENSOR"/>
</dbReference>
<evidence type="ECO:0000256" key="9">
    <source>
        <dbReference type="ARBA" id="ARBA00022840"/>
    </source>
</evidence>
<dbReference type="InterPro" id="IPR050980">
    <property type="entry name" value="2C_sensor_his_kinase"/>
</dbReference>
<dbReference type="RefSeq" id="WP_146406135.1">
    <property type="nucleotide sequence ID" value="NZ_SJPU01000001.1"/>
</dbReference>
<dbReference type="InterPro" id="IPR003661">
    <property type="entry name" value="HisK_dim/P_dom"/>
</dbReference>
<dbReference type="PROSITE" id="PS50109">
    <property type="entry name" value="HIS_KIN"/>
    <property type="match status" value="1"/>
</dbReference>
<proteinExistence type="predicted"/>
<evidence type="ECO:0000256" key="4">
    <source>
        <dbReference type="ARBA" id="ARBA00022475"/>
    </source>
</evidence>